<dbReference type="Gene3D" id="3.40.50.150">
    <property type="entry name" value="Vaccinia Virus protein VP39"/>
    <property type="match status" value="1"/>
</dbReference>
<comment type="catalytic activity">
    <reaction evidence="7 8">
        <text>a 2'-deoxycytidine in DNA + S-adenosyl-L-methionine = an N(4)-methyl-2'-deoxycytidine in DNA + S-adenosyl-L-homocysteine + H(+)</text>
        <dbReference type="Rhea" id="RHEA:16857"/>
        <dbReference type="Rhea" id="RHEA-COMP:11369"/>
        <dbReference type="Rhea" id="RHEA-COMP:13674"/>
        <dbReference type="ChEBI" id="CHEBI:15378"/>
        <dbReference type="ChEBI" id="CHEBI:57856"/>
        <dbReference type="ChEBI" id="CHEBI:59789"/>
        <dbReference type="ChEBI" id="CHEBI:85452"/>
        <dbReference type="ChEBI" id="CHEBI:137933"/>
        <dbReference type="EC" id="2.1.1.113"/>
    </reaction>
</comment>
<evidence type="ECO:0000313" key="11">
    <source>
        <dbReference type="Proteomes" id="UP001149411"/>
    </source>
</evidence>
<dbReference type="SUPFAM" id="SSF53335">
    <property type="entry name" value="S-adenosyl-L-methionine-dependent methyltransferases"/>
    <property type="match status" value="1"/>
</dbReference>
<dbReference type="InterPro" id="IPR017985">
    <property type="entry name" value="MeTrfase_CN4_CS"/>
</dbReference>
<dbReference type="AlphaFoldDB" id="A0A9Q4C3V7"/>
<keyword evidence="6" id="KW-0238">DNA-binding</keyword>
<evidence type="ECO:0000256" key="8">
    <source>
        <dbReference type="RuleBase" id="RU362026"/>
    </source>
</evidence>
<dbReference type="Proteomes" id="UP001149411">
    <property type="component" value="Unassembled WGS sequence"/>
</dbReference>
<reference evidence="10" key="1">
    <citation type="submission" date="2022-09" db="EMBL/GenBank/DDBJ databases">
        <title>Haloadaptaus new haloarchaeum isolated from saline soil.</title>
        <authorList>
            <person name="Duran-Viseras A."/>
            <person name="Sanchez-Porro C."/>
            <person name="Ventosa A."/>
        </authorList>
    </citation>
    <scope>NUCLEOTIDE SEQUENCE</scope>
    <source>
        <strain evidence="10">F3-133</strain>
    </source>
</reference>
<organism evidence="10 11">
    <name type="scientific">Halorutilus salinus</name>
    <dbReference type="NCBI Taxonomy" id="2487751"/>
    <lineage>
        <taxon>Archaea</taxon>
        <taxon>Methanobacteriati</taxon>
        <taxon>Methanobacteriota</taxon>
        <taxon>Stenosarchaea group</taxon>
        <taxon>Halobacteria</taxon>
        <taxon>Halorutilales</taxon>
        <taxon>Halorutilaceae</taxon>
        <taxon>Halorutilus</taxon>
    </lineage>
</organism>
<evidence type="ECO:0000256" key="1">
    <source>
        <dbReference type="ARBA" id="ARBA00010203"/>
    </source>
</evidence>
<name>A0A9Q4C3V7_9EURY</name>
<dbReference type="InterPro" id="IPR002941">
    <property type="entry name" value="DNA_methylase_N4/N6"/>
</dbReference>
<evidence type="ECO:0000256" key="7">
    <source>
        <dbReference type="ARBA" id="ARBA00049120"/>
    </source>
</evidence>
<comment type="caution">
    <text evidence="10">The sequence shown here is derived from an EMBL/GenBank/DDBJ whole genome shotgun (WGS) entry which is preliminary data.</text>
</comment>
<dbReference type="GO" id="GO:0008170">
    <property type="term" value="F:N-methyltransferase activity"/>
    <property type="evidence" value="ECO:0007669"/>
    <property type="project" value="InterPro"/>
</dbReference>
<keyword evidence="5 8" id="KW-0680">Restriction system</keyword>
<feature type="domain" description="DNA methylase N-4/N-6" evidence="9">
    <location>
        <begin position="23"/>
        <end position="259"/>
    </location>
</feature>
<dbReference type="EC" id="2.1.1.113" evidence="8"/>
<dbReference type="InterPro" id="IPR001091">
    <property type="entry name" value="RM_Methyltransferase"/>
</dbReference>
<evidence type="ECO:0000256" key="6">
    <source>
        <dbReference type="ARBA" id="ARBA00023125"/>
    </source>
</evidence>
<keyword evidence="3" id="KW-0808">Transferase</keyword>
<evidence type="ECO:0000313" key="10">
    <source>
        <dbReference type="EMBL" id="MCX2818606.1"/>
    </source>
</evidence>
<evidence type="ECO:0000259" key="9">
    <source>
        <dbReference type="Pfam" id="PF01555"/>
    </source>
</evidence>
<proteinExistence type="inferred from homology"/>
<evidence type="ECO:0000256" key="2">
    <source>
        <dbReference type="ARBA" id="ARBA00022603"/>
    </source>
</evidence>
<sequence>MKTEHRVLYDDARSMDAVDDDSVELVVTSPPYPMIGMWDETFASMSDEACEALEEGEGERAYEAMHAQLDAVWDEVDRVLAPGGTVCVNVGDATRKVDDGFRVYTNHERVTRAFEERGFRSLPGVVWRKPANSAAKFMGSGMMPPNAYVTLEHEHILVLRKGERSFDDDARERRYESAYFWEERNDWFSDLWRVRGERQALDGDTRDRSGAFPFEIPYRLVSMYSVYGDTVLDPFLGTGTTTAAVVCSARNSVGYEIDGDFGDAVASTVGKTPGLSRRVTAERLEAHAGFVEERGAEAFGYTSERYGFPVMTAQEEDILLRNVEDIETTEDGYVAHHTVAEASGEVERPQTTLGSHET</sequence>
<accession>A0A9Q4C3V7</accession>
<dbReference type="GO" id="GO:0032259">
    <property type="term" value="P:methylation"/>
    <property type="evidence" value="ECO:0007669"/>
    <property type="project" value="UniProtKB-KW"/>
</dbReference>
<protein>
    <recommendedName>
        <fullName evidence="8">Type II methyltransferase</fullName>
        <ecNumber evidence="8">2.1.1.113</ecNumber>
    </recommendedName>
    <alternativeName>
        <fullName evidence="8">N-4 cytosine-specific methyltransferase</fullName>
    </alternativeName>
</protein>
<dbReference type="InterPro" id="IPR029063">
    <property type="entry name" value="SAM-dependent_MTases_sf"/>
</dbReference>
<dbReference type="Pfam" id="PF01555">
    <property type="entry name" value="N6_N4_Mtase"/>
    <property type="match status" value="1"/>
</dbReference>
<dbReference type="GO" id="GO:0003677">
    <property type="term" value="F:DNA binding"/>
    <property type="evidence" value="ECO:0007669"/>
    <property type="project" value="UniProtKB-KW"/>
</dbReference>
<dbReference type="PRINTS" id="PR00508">
    <property type="entry name" value="S21N4MTFRASE"/>
</dbReference>
<dbReference type="EMBL" id="RKLV01000003">
    <property type="protein sequence ID" value="MCX2818606.1"/>
    <property type="molecule type" value="Genomic_DNA"/>
</dbReference>
<dbReference type="RefSeq" id="WP_266086448.1">
    <property type="nucleotide sequence ID" value="NZ_RKLV01000003.1"/>
</dbReference>
<evidence type="ECO:0000256" key="5">
    <source>
        <dbReference type="ARBA" id="ARBA00022747"/>
    </source>
</evidence>
<dbReference type="GO" id="GO:0009307">
    <property type="term" value="P:DNA restriction-modification system"/>
    <property type="evidence" value="ECO:0007669"/>
    <property type="project" value="UniProtKB-KW"/>
</dbReference>
<evidence type="ECO:0000256" key="4">
    <source>
        <dbReference type="ARBA" id="ARBA00022691"/>
    </source>
</evidence>
<keyword evidence="4 8" id="KW-0949">S-adenosyl-L-methionine</keyword>
<evidence type="ECO:0000256" key="3">
    <source>
        <dbReference type="ARBA" id="ARBA00022679"/>
    </source>
</evidence>
<keyword evidence="2 8" id="KW-0489">Methyltransferase</keyword>
<gene>
    <name evidence="10" type="ORF">EGH25_04470</name>
</gene>
<keyword evidence="11" id="KW-1185">Reference proteome</keyword>
<comment type="similarity">
    <text evidence="1">Belongs to the N(4)/N(6)-methyltransferase family. N(4) subfamily.</text>
</comment>
<dbReference type="GO" id="GO:0015667">
    <property type="term" value="F:site-specific DNA-methyltransferase (cytosine-N4-specific) activity"/>
    <property type="evidence" value="ECO:0007669"/>
    <property type="project" value="UniProtKB-EC"/>
</dbReference>
<dbReference type="PROSITE" id="PS00093">
    <property type="entry name" value="N4_MTASE"/>
    <property type="match status" value="1"/>
</dbReference>